<feature type="region of interest" description="Disordered" evidence="1">
    <location>
        <begin position="30"/>
        <end position="61"/>
    </location>
</feature>
<accession>A0A804MHH5</accession>
<dbReference type="EnsemblPlants" id="Zm00001eb085810_T001">
    <property type="protein sequence ID" value="Zm00001eb085810_P001"/>
    <property type="gene ID" value="Zm00001eb085810"/>
</dbReference>
<reference evidence="2" key="2">
    <citation type="submission" date="2019-07" db="EMBL/GenBank/DDBJ databases">
        <authorList>
            <person name="Seetharam A."/>
            <person name="Woodhouse M."/>
            <person name="Cannon E."/>
        </authorList>
    </citation>
    <scope>NUCLEOTIDE SEQUENCE [LARGE SCALE GENOMIC DNA]</scope>
    <source>
        <strain evidence="2">cv. B73</strain>
    </source>
</reference>
<protein>
    <submittedName>
        <fullName evidence="2">Uncharacterized protein</fullName>
    </submittedName>
</protein>
<dbReference type="InParanoid" id="A0A804MHH5"/>
<name>A0A804MHH5_MAIZE</name>
<proteinExistence type="predicted"/>
<dbReference type="Proteomes" id="UP000007305">
    <property type="component" value="Chromosome 2"/>
</dbReference>
<sequence length="124" mass="13112">MARALLWSSAREESLMADLPSSLSASSALGPAPLPTAANRRCPLPHGRSRRPLLLHGSGSAQATTPMAPLLLPSVVSNTPSCSAQPWRLQISVPWLFPKLQQVPNTFPMASLSISSPGGCRFSL</sequence>
<organism evidence="2 3">
    <name type="scientific">Zea mays</name>
    <name type="common">Maize</name>
    <dbReference type="NCBI Taxonomy" id="4577"/>
    <lineage>
        <taxon>Eukaryota</taxon>
        <taxon>Viridiplantae</taxon>
        <taxon>Streptophyta</taxon>
        <taxon>Embryophyta</taxon>
        <taxon>Tracheophyta</taxon>
        <taxon>Spermatophyta</taxon>
        <taxon>Magnoliopsida</taxon>
        <taxon>Liliopsida</taxon>
        <taxon>Poales</taxon>
        <taxon>Poaceae</taxon>
        <taxon>PACMAD clade</taxon>
        <taxon>Panicoideae</taxon>
        <taxon>Andropogonodae</taxon>
        <taxon>Andropogoneae</taxon>
        <taxon>Tripsacinae</taxon>
        <taxon>Zea</taxon>
    </lineage>
</organism>
<dbReference type="Gramene" id="Zm00001eb085810_T001">
    <property type="protein sequence ID" value="Zm00001eb085810_P001"/>
    <property type="gene ID" value="Zm00001eb085810"/>
</dbReference>
<keyword evidence="3" id="KW-1185">Reference proteome</keyword>
<evidence type="ECO:0000313" key="2">
    <source>
        <dbReference type="EnsemblPlants" id="Zm00001eb085810_P001"/>
    </source>
</evidence>
<evidence type="ECO:0000313" key="3">
    <source>
        <dbReference type="Proteomes" id="UP000007305"/>
    </source>
</evidence>
<reference evidence="2" key="3">
    <citation type="submission" date="2021-05" db="UniProtKB">
        <authorList>
            <consortium name="EnsemblPlants"/>
        </authorList>
    </citation>
    <scope>IDENTIFICATION</scope>
    <source>
        <strain evidence="2">cv. B73</strain>
    </source>
</reference>
<evidence type="ECO:0000256" key="1">
    <source>
        <dbReference type="SAM" id="MobiDB-lite"/>
    </source>
</evidence>
<reference evidence="3" key="1">
    <citation type="submission" date="2015-12" db="EMBL/GenBank/DDBJ databases">
        <title>Update maize B73 reference genome by single molecule sequencing technologies.</title>
        <authorList>
            <consortium name="Maize Genome Sequencing Project"/>
            <person name="Ware D."/>
        </authorList>
    </citation>
    <scope>NUCLEOTIDE SEQUENCE [LARGE SCALE GENOMIC DNA]</scope>
    <source>
        <strain evidence="3">cv. B73</strain>
    </source>
</reference>
<dbReference type="AlphaFoldDB" id="A0A804MHH5"/>